<evidence type="ECO:0000313" key="2">
    <source>
        <dbReference type="Proteomes" id="UP000234681"/>
    </source>
</evidence>
<organism evidence="1 2">
    <name type="scientific">Rattus norvegicus</name>
    <name type="common">Rat</name>
    <dbReference type="NCBI Taxonomy" id="10116"/>
    <lineage>
        <taxon>Eukaryota</taxon>
        <taxon>Metazoa</taxon>
        <taxon>Chordata</taxon>
        <taxon>Craniata</taxon>
        <taxon>Vertebrata</taxon>
        <taxon>Euteleostomi</taxon>
        <taxon>Mammalia</taxon>
        <taxon>Eutheria</taxon>
        <taxon>Euarchontoglires</taxon>
        <taxon>Glires</taxon>
        <taxon>Rodentia</taxon>
        <taxon>Myomorpha</taxon>
        <taxon>Muroidea</taxon>
        <taxon>Muridae</taxon>
        <taxon>Murinae</taxon>
        <taxon>Rattus</taxon>
    </lineage>
</organism>
<gene>
    <name evidence="1" type="ORF">rCG_38969</name>
</gene>
<proteinExistence type="predicted"/>
<dbReference type="AlphaFoldDB" id="A6KL94"/>
<dbReference type="EMBL" id="CH474063">
    <property type="protein sequence ID" value="EDL86326.1"/>
    <property type="molecule type" value="Genomic_DNA"/>
</dbReference>
<evidence type="ECO:0000313" key="1">
    <source>
        <dbReference type="EMBL" id="EDL86326.1"/>
    </source>
</evidence>
<protein>
    <submittedName>
        <fullName evidence="1">RCG38969</fullName>
    </submittedName>
</protein>
<dbReference type="Proteomes" id="UP000234681">
    <property type="component" value="Chromosome X"/>
</dbReference>
<name>A6KL94_RAT</name>
<accession>A6KL94</accession>
<reference evidence="1 2" key="1">
    <citation type="submission" date="2005-09" db="EMBL/GenBank/DDBJ databases">
        <authorList>
            <person name="Mural R.J."/>
            <person name="Li P.W."/>
            <person name="Adams M.D."/>
            <person name="Amanatides P.G."/>
            <person name="Baden-Tillson H."/>
            <person name="Barnstead M."/>
            <person name="Chin S.H."/>
            <person name="Dew I."/>
            <person name="Evans C.A."/>
            <person name="Ferriera S."/>
            <person name="Flanigan M."/>
            <person name="Fosler C."/>
            <person name="Glodek A."/>
            <person name="Gu Z."/>
            <person name="Holt R.A."/>
            <person name="Jennings D."/>
            <person name="Kraft C.L."/>
            <person name="Lu F."/>
            <person name="Nguyen T."/>
            <person name="Nusskern D.R."/>
            <person name="Pfannkoch C.M."/>
            <person name="Sitter C."/>
            <person name="Sutton G.G."/>
            <person name="Venter J.C."/>
            <person name="Wang Z."/>
            <person name="Woodage T."/>
            <person name="Zheng X.H."/>
            <person name="Zhong F."/>
        </authorList>
    </citation>
    <scope>NUCLEOTIDE SEQUENCE [LARGE SCALE GENOMIC DNA]</scope>
    <source>
        <strain>BN</strain>
        <strain evidence="2">Sprague-Dawley</strain>
    </source>
</reference>
<sequence>MTANTTIPVLGKLISGLKNSGSHWVIWGRPSVCACTRYPPP</sequence>